<dbReference type="InParanoid" id="A0A4R5CLD0"/>
<dbReference type="InterPro" id="IPR000182">
    <property type="entry name" value="GNAT_dom"/>
</dbReference>
<organism evidence="4 5">
    <name type="scientific">Jiangella asiatica</name>
    <dbReference type="NCBI Taxonomy" id="2530372"/>
    <lineage>
        <taxon>Bacteria</taxon>
        <taxon>Bacillati</taxon>
        <taxon>Actinomycetota</taxon>
        <taxon>Actinomycetes</taxon>
        <taxon>Jiangellales</taxon>
        <taxon>Jiangellaceae</taxon>
        <taxon>Jiangella</taxon>
    </lineage>
</organism>
<dbReference type="RefSeq" id="WP_131901187.1">
    <property type="nucleotide sequence ID" value="NZ_SMKZ01000068.1"/>
</dbReference>
<sequence>MTVADDLTLRIARFTDLDAATLYRLLRLRVDVFVVEQGDAYPELDGRDPQPGTVHVWLSRGDEPVAYLRILDDTDGVARIGRVVVAADARGLGLAGRLMSAALDHIGDRPSVLAAQSHLADFYRRYGYEVTGPEFLDGHIPHLPMARPAPR</sequence>
<protein>
    <submittedName>
        <fullName evidence="4">GNAT family N-acetyltransferase</fullName>
    </submittedName>
</protein>
<dbReference type="Proteomes" id="UP000294739">
    <property type="component" value="Unassembled WGS sequence"/>
</dbReference>
<name>A0A4R5CLD0_9ACTN</name>
<gene>
    <name evidence="4" type="ORF">E1269_28920</name>
</gene>
<dbReference type="PANTHER" id="PTHR43877">
    <property type="entry name" value="AMINOALKYLPHOSPHONATE N-ACETYLTRANSFERASE-RELATED-RELATED"/>
    <property type="match status" value="1"/>
</dbReference>
<evidence type="ECO:0000259" key="3">
    <source>
        <dbReference type="PROSITE" id="PS51186"/>
    </source>
</evidence>
<dbReference type="PROSITE" id="PS51186">
    <property type="entry name" value="GNAT"/>
    <property type="match status" value="1"/>
</dbReference>
<dbReference type="Pfam" id="PF13673">
    <property type="entry name" value="Acetyltransf_10"/>
    <property type="match status" value="1"/>
</dbReference>
<accession>A0A4R5CLD0</accession>
<comment type="caution">
    <text evidence="4">The sequence shown here is derived from an EMBL/GenBank/DDBJ whole genome shotgun (WGS) entry which is preliminary data.</text>
</comment>
<dbReference type="OrthoDB" id="9796171at2"/>
<keyword evidence="5" id="KW-1185">Reference proteome</keyword>
<dbReference type="CDD" id="cd04301">
    <property type="entry name" value="NAT_SF"/>
    <property type="match status" value="1"/>
</dbReference>
<evidence type="ECO:0000313" key="5">
    <source>
        <dbReference type="Proteomes" id="UP000294739"/>
    </source>
</evidence>
<proteinExistence type="predicted"/>
<keyword evidence="2" id="KW-0012">Acyltransferase</keyword>
<dbReference type="FunCoup" id="A0A4R5CLD0">
    <property type="interactions" value="6"/>
</dbReference>
<dbReference type="InterPro" id="IPR016181">
    <property type="entry name" value="Acyl_CoA_acyltransferase"/>
</dbReference>
<dbReference type="GO" id="GO:0016747">
    <property type="term" value="F:acyltransferase activity, transferring groups other than amino-acyl groups"/>
    <property type="evidence" value="ECO:0007669"/>
    <property type="project" value="InterPro"/>
</dbReference>
<dbReference type="InterPro" id="IPR050832">
    <property type="entry name" value="Bact_Acetyltransf"/>
</dbReference>
<dbReference type="SUPFAM" id="SSF55729">
    <property type="entry name" value="Acyl-CoA N-acyltransferases (Nat)"/>
    <property type="match status" value="1"/>
</dbReference>
<keyword evidence="1 4" id="KW-0808">Transferase</keyword>
<evidence type="ECO:0000256" key="1">
    <source>
        <dbReference type="ARBA" id="ARBA00022679"/>
    </source>
</evidence>
<dbReference type="EMBL" id="SMKZ01000068">
    <property type="protein sequence ID" value="TDD98264.1"/>
    <property type="molecule type" value="Genomic_DNA"/>
</dbReference>
<dbReference type="AlphaFoldDB" id="A0A4R5CLD0"/>
<evidence type="ECO:0000313" key="4">
    <source>
        <dbReference type="EMBL" id="TDD98264.1"/>
    </source>
</evidence>
<feature type="domain" description="N-acetyltransferase" evidence="3">
    <location>
        <begin position="12"/>
        <end position="150"/>
    </location>
</feature>
<dbReference type="Gene3D" id="3.40.630.30">
    <property type="match status" value="1"/>
</dbReference>
<evidence type="ECO:0000256" key="2">
    <source>
        <dbReference type="ARBA" id="ARBA00023315"/>
    </source>
</evidence>
<reference evidence="4 5" key="1">
    <citation type="submission" date="2019-03" db="EMBL/GenBank/DDBJ databases">
        <title>Draft genome sequences of novel Actinobacteria.</title>
        <authorList>
            <person name="Sahin N."/>
            <person name="Ay H."/>
            <person name="Saygin H."/>
        </authorList>
    </citation>
    <scope>NUCLEOTIDE SEQUENCE [LARGE SCALE GENOMIC DNA]</scope>
    <source>
        <strain evidence="4 5">5K138</strain>
    </source>
</reference>